<dbReference type="Proteomes" id="UP000662200">
    <property type="component" value="Unassembled WGS sequence"/>
</dbReference>
<keyword evidence="2" id="KW-1185">Reference proteome</keyword>
<name>A0A8J3BNT8_9ACTN</name>
<dbReference type="Gene3D" id="1.10.260.40">
    <property type="entry name" value="lambda repressor-like DNA-binding domains"/>
    <property type="match status" value="1"/>
</dbReference>
<comment type="caution">
    <text evidence="1">The sequence shown here is derived from an EMBL/GenBank/DDBJ whole genome shotgun (WGS) entry which is preliminary data.</text>
</comment>
<dbReference type="InterPro" id="IPR010982">
    <property type="entry name" value="Lambda_DNA-bd_dom_sf"/>
</dbReference>
<reference evidence="1" key="1">
    <citation type="journal article" date="2014" name="Int. J. Syst. Evol. Microbiol.">
        <title>Complete genome sequence of Corynebacterium casei LMG S-19264T (=DSM 44701T), isolated from a smear-ripened cheese.</title>
        <authorList>
            <consortium name="US DOE Joint Genome Institute (JGI-PGF)"/>
            <person name="Walter F."/>
            <person name="Albersmeier A."/>
            <person name="Kalinowski J."/>
            <person name="Ruckert C."/>
        </authorList>
    </citation>
    <scope>NUCLEOTIDE SEQUENCE</scope>
    <source>
        <strain evidence="1">JCM 3091</strain>
    </source>
</reference>
<evidence type="ECO:0000313" key="2">
    <source>
        <dbReference type="Proteomes" id="UP000662200"/>
    </source>
</evidence>
<dbReference type="GO" id="GO:0003677">
    <property type="term" value="F:DNA binding"/>
    <property type="evidence" value="ECO:0007669"/>
    <property type="project" value="InterPro"/>
</dbReference>
<evidence type="ECO:0000313" key="1">
    <source>
        <dbReference type="EMBL" id="GGK17145.1"/>
    </source>
</evidence>
<dbReference type="EMBL" id="BMQC01000002">
    <property type="protein sequence ID" value="GGK17145.1"/>
    <property type="molecule type" value="Genomic_DNA"/>
</dbReference>
<dbReference type="AlphaFoldDB" id="A0A8J3BNT8"/>
<gene>
    <name evidence="1" type="ORF">GCM10010124_07120</name>
</gene>
<accession>A0A8J3BNT8</accession>
<dbReference type="RefSeq" id="WP_189112724.1">
    <property type="nucleotide sequence ID" value="NZ_BMQC01000002.1"/>
</dbReference>
<organism evidence="1 2">
    <name type="scientific">Pilimelia terevasa</name>
    <dbReference type="NCBI Taxonomy" id="53372"/>
    <lineage>
        <taxon>Bacteria</taxon>
        <taxon>Bacillati</taxon>
        <taxon>Actinomycetota</taxon>
        <taxon>Actinomycetes</taxon>
        <taxon>Micromonosporales</taxon>
        <taxon>Micromonosporaceae</taxon>
        <taxon>Pilimelia</taxon>
    </lineage>
</organism>
<reference evidence="1" key="2">
    <citation type="submission" date="2020-09" db="EMBL/GenBank/DDBJ databases">
        <authorList>
            <person name="Sun Q."/>
            <person name="Ohkuma M."/>
        </authorList>
    </citation>
    <scope>NUCLEOTIDE SEQUENCE</scope>
    <source>
        <strain evidence="1">JCM 3091</strain>
    </source>
</reference>
<proteinExistence type="predicted"/>
<protein>
    <submittedName>
        <fullName evidence="1">Uncharacterized protein</fullName>
    </submittedName>
</protein>
<sequence length="304" mass="33194">MNDAALAVALARGPFHRALRAAIEARGLSLQCLQQQLDAQDLRVGTGTLSYWRSGQRRPERPTSLQAVAALEAILGLPTDALLRLLDPRRRGEARPVSGIPRPISDLLLDPEPMVTLLHDLRGQAPPLRLQVAVDVVTLSDSGGIATVDTTCVVQAQQPTDRHVVTYSSEPGGDAQLLSVDVGDGCRIGRLRRDPAANLIAAELLFDFRLQVGQTHLLRYTVRDANPPPANQYFRTVVVPARHVITQVRFSPHRLPLLAWRFTRPSEGAPDATHEEMPVGPHHSVHTNLHQVPAGLVGVGWEWG</sequence>